<proteinExistence type="predicted"/>
<dbReference type="RefSeq" id="WP_273173935.1">
    <property type="nucleotide sequence ID" value="NZ_JAAXZR010000023.1"/>
</dbReference>
<reference evidence="8" key="2">
    <citation type="submission" date="2020-01" db="EMBL/GenBank/DDBJ databases">
        <authorList>
            <person name="Campanaro S."/>
        </authorList>
    </citation>
    <scope>NUCLEOTIDE SEQUENCE</scope>
    <source>
        <strain evidence="8">AS01afH2WH_6</strain>
    </source>
</reference>
<organism evidence="8 9">
    <name type="scientific">Bifidobacterium crudilactis</name>
    <dbReference type="NCBI Taxonomy" id="327277"/>
    <lineage>
        <taxon>Bacteria</taxon>
        <taxon>Bacillati</taxon>
        <taxon>Actinomycetota</taxon>
        <taxon>Actinomycetes</taxon>
        <taxon>Bifidobacteriales</taxon>
        <taxon>Bifidobacteriaceae</taxon>
        <taxon>Bifidobacterium</taxon>
    </lineage>
</organism>
<dbReference type="GO" id="GO:0016020">
    <property type="term" value="C:membrane"/>
    <property type="evidence" value="ECO:0007669"/>
    <property type="project" value="UniProtKB-SubCell"/>
</dbReference>
<dbReference type="PANTHER" id="PTHR43077">
    <property type="entry name" value="TRANSPORT PERMEASE YVFS-RELATED"/>
    <property type="match status" value="1"/>
</dbReference>
<keyword evidence="3 6" id="KW-1133">Transmembrane helix</keyword>
<evidence type="ECO:0000313" key="9">
    <source>
        <dbReference type="Proteomes" id="UP000767327"/>
    </source>
</evidence>
<dbReference type="InterPro" id="IPR017500">
    <property type="entry name" value="Phage_infect_YhgE_N"/>
</dbReference>
<accession>A0A971CZG7</accession>
<dbReference type="InterPro" id="IPR013525">
    <property type="entry name" value="ABC2_TM"/>
</dbReference>
<feature type="transmembrane region" description="Helical" evidence="6">
    <location>
        <begin position="530"/>
        <end position="551"/>
    </location>
</feature>
<sequence>MSAIWRIFARDLRNLTRNVIGVIVLIGLIVVPALYAWFNIAASWNPYGNTKDLKVAVANEDRGYSSDLMPIRINVGETVVNKLRANDSLNWQFTDSAEARDGVASGQYYAAIIIPKQFSADMMTLFSSEVTHAKLEYVINEKSNAIAPHITGQGADALTTTIDQSFAKTIGTVGLDMASSLLKYAKSPEMQQYVNAATGHVGDLAGQLNSASEQLRAYSSLLSSSQSIITSTNALLTQTGKSADGASAALKQGSDGMSAFESTLNSSGNALSAALTQADSAYGQVSTQIDSALASAGKQSSAVADQMTSLQGTVNSGAEGFGSLADDLAKQAQSTEQADLKQALQQASDRAKSAQQSLNGVADSLGAAAGSVKQNDASLQSAQQTTKQRIAEARAAVASLSSDYDDNLKPKLKELNTSVNALIAQSTAIVGDLGDTAGGVTQLSDSLLGSIGAIRTDLDKGADALATASGKLSDFGNRLTAAYNNGNPANLDQLSSSDPDALATLLSSPVALHRVAVYPIANYGSAMTPFYTVLSIWVGSVILVAMVSVNISDRQRRAVLGLDDIGQHERDRRHGAQSELKAHQRYFGRYLIFLVIALFQAGLVALGDLFYLGVQANHAFKFLLVAWMCALVFSAIMYTLTLSFGDVGKALCVVLLVMQVAGSGGTFPIEMLPGFFRAVYPFLPFPHAIDAMHAAMTDSYGAEYWEAMGALALFLIPTLFLGLVLRRPMVRFNAWVNRSLASTKLM</sequence>
<feature type="transmembrane region" description="Helical" evidence="6">
    <location>
        <begin position="590"/>
        <end position="613"/>
    </location>
</feature>
<comment type="caution">
    <text evidence="8">The sequence shown here is derived from an EMBL/GenBank/DDBJ whole genome shotgun (WGS) entry which is preliminary data.</text>
</comment>
<dbReference type="PANTHER" id="PTHR43077:SF10">
    <property type="entry name" value="TRANSPORT PERMEASE PROTEIN"/>
    <property type="match status" value="1"/>
</dbReference>
<feature type="transmembrane region" description="Helical" evidence="6">
    <location>
        <begin position="704"/>
        <end position="725"/>
    </location>
</feature>
<evidence type="ECO:0000256" key="2">
    <source>
        <dbReference type="ARBA" id="ARBA00022692"/>
    </source>
</evidence>
<dbReference type="Proteomes" id="UP000767327">
    <property type="component" value="Unassembled WGS sequence"/>
</dbReference>
<reference evidence="8" key="1">
    <citation type="journal article" date="2020" name="Biotechnol. Biofuels">
        <title>New insights from the biogas microbiome by comprehensive genome-resolved metagenomics of nearly 1600 species originating from multiple anaerobic digesters.</title>
        <authorList>
            <person name="Campanaro S."/>
            <person name="Treu L."/>
            <person name="Rodriguez-R L.M."/>
            <person name="Kovalovszki A."/>
            <person name="Ziels R.M."/>
            <person name="Maus I."/>
            <person name="Zhu X."/>
            <person name="Kougias P.G."/>
            <person name="Basile A."/>
            <person name="Luo G."/>
            <person name="Schluter A."/>
            <person name="Konstantinidis K.T."/>
            <person name="Angelidaki I."/>
        </authorList>
    </citation>
    <scope>NUCLEOTIDE SEQUENCE</scope>
    <source>
        <strain evidence="8">AS01afH2WH_6</strain>
    </source>
</reference>
<keyword evidence="4 6" id="KW-0472">Membrane</keyword>
<dbReference type="InterPro" id="IPR051328">
    <property type="entry name" value="T7SS_ABC-Transporter"/>
</dbReference>
<feature type="domain" description="ABC-2 type transporter transmembrane" evidence="7">
    <location>
        <begin position="363"/>
        <end position="723"/>
    </location>
</feature>
<gene>
    <name evidence="8" type="ORF">GXW98_06600</name>
</gene>
<feature type="transmembrane region" description="Helical" evidence="6">
    <location>
        <begin position="650"/>
        <end position="669"/>
    </location>
</feature>
<evidence type="ECO:0000256" key="3">
    <source>
        <dbReference type="ARBA" id="ARBA00022989"/>
    </source>
</evidence>
<comment type="subcellular location">
    <subcellularLocation>
        <location evidence="1">Membrane</location>
        <topology evidence="1">Multi-pass membrane protein</topology>
    </subcellularLocation>
</comment>
<dbReference type="NCBIfam" id="TIGR03061">
    <property type="entry name" value="pip_yhgE_Nterm"/>
    <property type="match status" value="1"/>
</dbReference>
<evidence type="ECO:0000259" key="7">
    <source>
        <dbReference type="Pfam" id="PF12698"/>
    </source>
</evidence>
<evidence type="ECO:0000256" key="6">
    <source>
        <dbReference type="SAM" id="Phobius"/>
    </source>
</evidence>
<feature type="domain" description="ABC-2 type transporter transmembrane" evidence="7">
    <location>
        <begin position="25"/>
        <end position="180"/>
    </location>
</feature>
<evidence type="ECO:0000313" key="8">
    <source>
        <dbReference type="EMBL" id="NLT79933.1"/>
    </source>
</evidence>
<dbReference type="EMBL" id="JAAXZR010000023">
    <property type="protein sequence ID" value="NLT79933.1"/>
    <property type="molecule type" value="Genomic_DNA"/>
</dbReference>
<name>A0A971CZG7_9BIFI</name>
<dbReference type="Pfam" id="PF12698">
    <property type="entry name" value="ABC2_membrane_3"/>
    <property type="match status" value="2"/>
</dbReference>
<feature type="transmembrane region" description="Helical" evidence="6">
    <location>
        <begin position="619"/>
        <end position="638"/>
    </location>
</feature>
<feature type="coiled-coil region" evidence="5">
    <location>
        <begin position="330"/>
        <end position="357"/>
    </location>
</feature>
<dbReference type="NCBIfam" id="TIGR03062">
    <property type="entry name" value="pip_yhgE_Cterm"/>
    <property type="match status" value="1"/>
</dbReference>
<protein>
    <submittedName>
        <fullName evidence="8">YhgE/Pip domain-containing protein</fullName>
    </submittedName>
</protein>
<evidence type="ECO:0000256" key="4">
    <source>
        <dbReference type="ARBA" id="ARBA00023136"/>
    </source>
</evidence>
<keyword evidence="5" id="KW-0175">Coiled coil</keyword>
<evidence type="ECO:0000256" key="5">
    <source>
        <dbReference type="SAM" id="Coils"/>
    </source>
</evidence>
<evidence type="ECO:0000256" key="1">
    <source>
        <dbReference type="ARBA" id="ARBA00004141"/>
    </source>
</evidence>
<dbReference type="InterPro" id="IPR017501">
    <property type="entry name" value="Phage_infect_YhgE_C"/>
</dbReference>
<dbReference type="GO" id="GO:0140359">
    <property type="term" value="F:ABC-type transporter activity"/>
    <property type="evidence" value="ECO:0007669"/>
    <property type="project" value="InterPro"/>
</dbReference>
<dbReference type="AlphaFoldDB" id="A0A971CZG7"/>
<feature type="transmembrane region" description="Helical" evidence="6">
    <location>
        <begin position="20"/>
        <end position="38"/>
    </location>
</feature>
<dbReference type="Gene3D" id="3.40.1710.10">
    <property type="entry name" value="abc type-2 transporter like domain"/>
    <property type="match status" value="1"/>
</dbReference>
<keyword evidence="2 6" id="KW-0812">Transmembrane</keyword>